<dbReference type="EMBL" id="MT142443">
    <property type="protein sequence ID" value="QJA80985.1"/>
    <property type="molecule type" value="Genomic_DNA"/>
</dbReference>
<dbReference type="AlphaFoldDB" id="A0A6M3KHS2"/>
<accession>A0A6M3KHS2</accession>
<protein>
    <submittedName>
        <fullName evidence="2">Uncharacterized protein</fullName>
    </submittedName>
</protein>
<dbReference type="EMBL" id="MT141454">
    <property type="protein sequence ID" value="QJA61813.1"/>
    <property type="molecule type" value="Genomic_DNA"/>
</dbReference>
<evidence type="ECO:0000313" key="2">
    <source>
        <dbReference type="EMBL" id="QJA80985.1"/>
    </source>
</evidence>
<evidence type="ECO:0000313" key="1">
    <source>
        <dbReference type="EMBL" id="QJA61813.1"/>
    </source>
</evidence>
<sequence length="97" mass="11635">MIKHEAYEYLRNKRPDWMPPTVRGSLSKDGRVLMRSTSGIAYWELMLIGFNDPTEQQKWMAVLSHWVGEWHNHLRRTEKEDRHEMLSRIIDAVEREG</sequence>
<reference evidence="2" key="1">
    <citation type="submission" date="2020-03" db="EMBL/GenBank/DDBJ databases">
        <title>The deep terrestrial virosphere.</title>
        <authorList>
            <person name="Holmfeldt K."/>
            <person name="Nilsson E."/>
            <person name="Simone D."/>
            <person name="Lopez-Fernandez M."/>
            <person name="Wu X."/>
            <person name="de Brujin I."/>
            <person name="Lundin D."/>
            <person name="Andersson A."/>
            <person name="Bertilsson S."/>
            <person name="Dopson M."/>
        </authorList>
    </citation>
    <scope>NUCLEOTIDE SEQUENCE</scope>
    <source>
        <strain evidence="2">MM415A00613</strain>
        <strain evidence="1">MM415B00887</strain>
    </source>
</reference>
<name>A0A6M3KHS2_9ZZZZ</name>
<proteinExistence type="predicted"/>
<gene>
    <name evidence="2" type="ORF">MM415A00613_0032</name>
    <name evidence="1" type="ORF">MM415B00887_0002</name>
</gene>
<organism evidence="2">
    <name type="scientific">viral metagenome</name>
    <dbReference type="NCBI Taxonomy" id="1070528"/>
    <lineage>
        <taxon>unclassified sequences</taxon>
        <taxon>metagenomes</taxon>
        <taxon>organismal metagenomes</taxon>
    </lineage>
</organism>